<proteinExistence type="predicted"/>
<comment type="caution">
    <text evidence="1">The sequence shown here is derived from an EMBL/GenBank/DDBJ whole genome shotgun (WGS) entry which is preliminary data.</text>
</comment>
<evidence type="ECO:0000313" key="2">
    <source>
        <dbReference type="Proteomes" id="UP000298663"/>
    </source>
</evidence>
<dbReference type="Proteomes" id="UP000298663">
    <property type="component" value="Unassembled WGS sequence"/>
</dbReference>
<sequence>MRNWKIRELVPESDAYMDLLDYEKKLDATITRKRLEIQEALKKPMKVKRKLRIYVSHTFTASSPESDDKPDKGWELRVEGQLIDSENAKNRQLNGRGSVRKFSSFFKRLIIELDLRFTDLTPESWSGRGRLGYRRPTVSR</sequence>
<accession>A0A4U5ME99</accession>
<name>A0A4U5ME99_STECR</name>
<organism evidence="1 2">
    <name type="scientific">Steinernema carpocapsae</name>
    <name type="common">Entomopathogenic nematode</name>
    <dbReference type="NCBI Taxonomy" id="34508"/>
    <lineage>
        <taxon>Eukaryota</taxon>
        <taxon>Metazoa</taxon>
        <taxon>Ecdysozoa</taxon>
        <taxon>Nematoda</taxon>
        <taxon>Chromadorea</taxon>
        <taxon>Rhabditida</taxon>
        <taxon>Tylenchina</taxon>
        <taxon>Panagrolaimomorpha</taxon>
        <taxon>Strongyloidoidea</taxon>
        <taxon>Steinernematidae</taxon>
        <taxon>Steinernema</taxon>
    </lineage>
</organism>
<dbReference type="PANTHER" id="PTHR13844">
    <property type="entry name" value="SWI/SNF-RELATED MATRIX-ASSOCIATED ACTIN-DEPENDENT REGULATOR OF CHROMATIN SUBFAMILY D"/>
    <property type="match status" value="1"/>
</dbReference>
<gene>
    <name evidence="1" type="ORF">L596_023568</name>
</gene>
<keyword evidence="2" id="KW-1185">Reference proteome</keyword>
<dbReference type="STRING" id="34508.A0A4U5ME99"/>
<dbReference type="AlphaFoldDB" id="A0A4U5ME99"/>
<reference evidence="1 2" key="2">
    <citation type="journal article" date="2019" name="G3 (Bethesda)">
        <title>Hybrid Assembly of the Genome of the Entomopathogenic Nematode Steinernema carpocapsae Identifies the X-Chromosome.</title>
        <authorList>
            <person name="Serra L."/>
            <person name="Macchietto M."/>
            <person name="Macias-Munoz A."/>
            <person name="McGill C.J."/>
            <person name="Rodriguez I.M."/>
            <person name="Rodriguez B."/>
            <person name="Murad R."/>
            <person name="Mortazavi A."/>
        </authorList>
    </citation>
    <scope>NUCLEOTIDE SEQUENCE [LARGE SCALE GENOMIC DNA]</scope>
    <source>
        <strain evidence="1 2">ALL</strain>
    </source>
</reference>
<dbReference type="EMBL" id="AZBU02000008">
    <property type="protein sequence ID" value="TKR67412.1"/>
    <property type="molecule type" value="Genomic_DNA"/>
</dbReference>
<dbReference type="OrthoDB" id="5839579at2759"/>
<reference evidence="1 2" key="1">
    <citation type="journal article" date="2015" name="Genome Biol.">
        <title>Comparative genomics of Steinernema reveals deeply conserved gene regulatory networks.</title>
        <authorList>
            <person name="Dillman A.R."/>
            <person name="Macchietto M."/>
            <person name="Porter C.F."/>
            <person name="Rogers A."/>
            <person name="Williams B."/>
            <person name="Antoshechkin I."/>
            <person name="Lee M.M."/>
            <person name="Goodwin Z."/>
            <person name="Lu X."/>
            <person name="Lewis E.E."/>
            <person name="Goodrich-Blair H."/>
            <person name="Stock S.P."/>
            <person name="Adams B.J."/>
            <person name="Sternberg P.W."/>
            <person name="Mortazavi A."/>
        </authorList>
    </citation>
    <scope>NUCLEOTIDE SEQUENCE [LARGE SCALE GENOMIC DNA]</scope>
    <source>
        <strain evidence="1 2">ALL</strain>
    </source>
</reference>
<protein>
    <submittedName>
        <fullName evidence="1">Uncharacterized protein</fullName>
    </submittedName>
</protein>
<evidence type="ECO:0000313" key="1">
    <source>
        <dbReference type="EMBL" id="TKR67412.1"/>
    </source>
</evidence>